<evidence type="ECO:0000256" key="3">
    <source>
        <dbReference type="ARBA" id="ARBA00022475"/>
    </source>
</evidence>
<feature type="transmembrane region" description="Helical" evidence="7">
    <location>
        <begin position="110"/>
        <end position="130"/>
    </location>
</feature>
<dbReference type="Pfam" id="PF00528">
    <property type="entry name" value="BPD_transp_1"/>
    <property type="match status" value="1"/>
</dbReference>
<keyword evidence="3" id="KW-1003">Cell membrane</keyword>
<dbReference type="PANTHER" id="PTHR30193:SF37">
    <property type="entry name" value="INNER MEMBRANE ABC TRANSPORTER PERMEASE PROTEIN YCJO"/>
    <property type="match status" value="1"/>
</dbReference>
<feature type="transmembrane region" description="Helical" evidence="7">
    <location>
        <begin position="77"/>
        <end position="98"/>
    </location>
</feature>
<dbReference type="InterPro" id="IPR000515">
    <property type="entry name" value="MetI-like"/>
</dbReference>
<feature type="transmembrane region" description="Helical" evidence="7">
    <location>
        <begin position="269"/>
        <end position="287"/>
    </location>
</feature>
<evidence type="ECO:0000256" key="4">
    <source>
        <dbReference type="ARBA" id="ARBA00022692"/>
    </source>
</evidence>
<accession>A0ABV5KJE2</accession>
<protein>
    <submittedName>
        <fullName evidence="9">Carbohydrate ABC transporter permease</fullName>
    </submittedName>
</protein>
<keyword evidence="10" id="KW-1185">Reference proteome</keyword>
<comment type="caution">
    <text evidence="9">The sequence shown here is derived from an EMBL/GenBank/DDBJ whole genome shotgun (WGS) entry which is preliminary data.</text>
</comment>
<feature type="transmembrane region" description="Helical" evidence="7">
    <location>
        <begin position="158"/>
        <end position="181"/>
    </location>
</feature>
<evidence type="ECO:0000256" key="5">
    <source>
        <dbReference type="ARBA" id="ARBA00022989"/>
    </source>
</evidence>
<keyword evidence="5 7" id="KW-1133">Transmembrane helix</keyword>
<evidence type="ECO:0000256" key="1">
    <source>
        <dbReference type="ARBA" id="ARBA00004651"/>
    </source>
</evidence>
<organism evidence="9 10">
    <name type="scientific">Paenibacillus aurantiacus</name>
    <dbReference type="NCBI Taxonomy" id="1936118"/>
    <lineage>
        <taxon>Bacteria</taxon>
        <taxon>Bacillati</taxon>
        <taxon>Bacillota</taxon>
        <taxon>Bacilli</taxon>
        <taxon>Bacillales</taxon>
        <taxon>Paenibacillaceae</taxon>
        <taxon>Paenibacillus</taxon>
    </lineage>
</organism>
<evidence type="ECO:0000313" key="9">
    <source>
        <dbReference type="EMBL" id="MFB9324731.1"/>
    </source>
</evidence>
<feature type="domain" description="ABC transmembrane type-1" evidence="8">
    <location>
        <begin position="73"/>
        <end position="285"/>
    </location>
</feature>
<gene>
    <name evidence="9" type="ORF">ACFFSY_02100</name>
</gene>
<dbReference type="InterPro" id="IPR051393">
    <property type="entry name" value="ABC_transporter_permease"/>
</dbReference>
<keyword evidence="6 7" id="KW-0472">Membrane</keyword>
<dbReference type="PROSITE" id="PS50928">
    <property type="entry name" value="ABC_TM1"/>
    <property type="match status" value="1"/>
</dbReference>
<proteinExistence type="inferred from homology"/>
<evidence type="ECO:0000256" key="6">
    <source>
        <dbReference type="ARBA" id="ARBA00023136"/>
    </source>
</evidence>
<dbReference type="SUPFAM" id="SSF161098">
    <property type="entry name" value="MetI-like"/>
    <property type="match status" value="1"/>
</dbReference>
<evidence type="ECO:0000256" key="2">
    <source>
        <dbReference type="ARBA" id="ARBA00022448"/>
    </source>
</evidence>
<dbReference type="Proteomes" id="UP001589747">
    <property type="component" value="Unassembled WGS sequence"/>
</dbReference>
<dbReference type="PANTHER" id="PTHR30193">
    <property type="entry name" value="ABC TRANSPORTER PERMEASE PROTEIN"/>
    <property type="match status" value="1"/>
</dbReference>
<name>A0ABV5KJE2_9BACL</name>
<keyword evidence="4 7" id="KW-0812">Transmembrane</keyword>
<dbReference type="EMBL" id="JBHMDO010000003">
    <property type="protein sequence ID" value="MFB9324731.1"/>
    <property type="molecule type" value="Genomic_DNA"/>
</dbReference>
<comment type="similarity">
    <text evidence="7">Belongs to the binding-protein-dependent transport system permease family.</text>
</comment>
<feature type="transmembrane region" description="Helical" evidence="7">
    <location>
        <begin position="12"/>
        <end position="41"/>
    </location>
</feature>
<keyword evidence="2 7" id="KW-0813">Transport</keyword>
<sequence>MMKSIKPLLYKDGFWAFLMLLPNLIGFLMFLLLPVLATFVISFSSWNLTDSFAFNGIDNYKELFQDPVFIQVMGNTLYFTAASVPIGIAVSLLLAVFLNQKLRFIRFYRAAFFIPVISSMVAVSVIWQWIYNPEYGLLNYALSWFGIDGPAWLTDPNWAMPTVIITSIWKSLGFNMLIFLAGLQSISDSYYEAADIEGAKWYAKFRHITLPLLSPTTFFVTVMSVINSFQVFDTVYLMTQGGPARSTSVLVYYIFQNAFQYFRMGYASAMAYVLFFIVLIITFIQFWRQKKWSIY</sequence>
<evidence type="ECO:0000259" key="8">
    <source>
        <dbReference type="PROSITE" id="PS50928"/>
    </source>
</evidence>
<dbReference type="RefSeq" id="WP_377489155.1">
    <property type="nucleotide sequence ID" value="NZ_JBHMDO010000003.1"/>
</dbReference>
<feature type="transmembrane region" description="Helical" evidence="7">
    <location>
        <begin position="210"/>
        <end position="229"/>
    </location>
</feature>
<evidence type="ECO:0000256" key="7">
    <source>
        <dbReference type="RuleBase" id="RU363032"/>
    </source>
</evidence>
<dbReference type="Gene3D" id="1.10.3720.10">
    <property type="entry name" value="MetI-like"/>
    <property type="match status" value="1"/>
</dbReference>
<comment type="subcellular location">
    <subcellularLocation>
        <location evidence="1 7">Cell membrane</location>
        <topology evidence="1 7">Multi-pass membrane protein</topology>
    </subcellularLocation>
</comment>
<dbReference type="CDD" id="cd06261">
    <property type="entry name" value="TM_PBP2"/>
    <property type="match status" value="1"/>
</dbReference>
<dbReference type="InterPro" id="IPR035906">
    <property type="entry name" value="MetI-like_sf"/>
</dbReference>
<evidence type="ECO:0000313" key="10">
    <source>
        <dbReference type="Proteomes" id="UP001589747"/>
    </source>
</evidence>
<reference evidence="9 10" key="1">
    <citation type="submission" date="2024-09" db="EMBL/GenBank/DDBJ databases">
        <authorList>
            <person name="Sun Q."/>
            <person name="Mori K."/>
        </authorList>
    </citation>
    <scope>NUCLEOTIDE SEQUENCE [LARGE SCALE GENOMIC DNA]</scope>
    <source>
        <strain evidence="9 10">TISTR 2452</strain>
    </source>
</reference>